<proteinExistence type="inferred from homology"/>
<dbReference type="InterPro" id="IPR024654">
    <property type="entry name" value="Calcineurin-like_PHP_lpxH"/>
</dbReference>
<evidence type="ECO:0000313" key="3">
    <source>
        <dbReference type="EMBL" id="HCB74637.1"/>
    </source>
</evidence>
<name>A0A3D0W7B8_9SPHN</name>
<dbReference type="InterPro" id="IPR011152">
    <property type="entry name" value="Pesterase_MJ0912"/>
</dbReference>
<dbReference type="EMBL" id="DOYJ01000015">
    <property type="protein sequence ID" value="HCB74637.1"/>
    <property type="molecule type" value="Genomic_DNA"/>
</dbReference>
<evidence type="ECO:0000313" key="4">
    <source>
        <dbReference type="Proteomes" id="UP000262699"/>
    </source>
</evidence>
<dbReference type="CDD" id="cd00838">
    <property type="entry name" value="MPP_superfamily"/>
    <property type="match status" value="1"/>
</dbReference>
<reference evidence="3 4" key="1">
    <citation type="journal article" date="2018" name="Nat. Biotechnol.">
        <title>A standardized bacterial taxonomy based on genome phylogeny substantially revises the tree of life.</title>
        <authorList>
            <person name="Parks D.H."/>
            <person name="Chuvochina M."/>
            <person name="Waite D.W."/>
            <person name="Rinke C."/>
            <person name="Skarshewski A."/>
            <person name="Chaumeil P.A."/>
            <person name="Hugenholtz P."/>
        </authorList>
    </citation>
    <scope>NUCLEOTIDE SEQUENCE [LARGE SCALE GENOMIC DNA]</scope>
    <source>
        <strain evidence="3">UBA9015</strain>
    </source>
</reference>
<dbReference type="Pfam" id="PF12850">
    <property type="entry name" value="Metallophos_2"/>
    <property type="match status" value="1"/>
</dbReference>
<dbReference type="Gene3D" id="3.60.21.10">
    <property type="match status" value="1"/>
</dbReference>
<comment type="caution">
    <text evidence="3">The sequence shown here is derived from an EMBL/GenBank/DDBJ whole genome shotgun (WGS) entry which is preliminary data.</text>
</comment>
<dbReference type="PANTHER" id="PTHR42850:SF2">
    <property type="entry name" value="BLL5683 PROTEIN"/>
    <property type="match status" value="1"/>
</dbReference>
<feature type="domain" description="Calcineurin-like phosphoesterase" evidence="2">
    <location>
        <begin position="1"/>
        <end position="178"/>
    </location>
</feature>
<dbReference type="InterPro" id="IPR029052">
    <property type="entry name" value="Metallo-depent_PP-like"/>
</dbReference>
<dbReference type="Proteomes" id="UP000262699">
    <property type="component" value="Unassembled WGS sequence"/>
</dbReference>
<dbReference type="AlphaFoldDB" id="A0A3D0W7B8"/>
<accession>A0A3D0W7B8</accession>
<evidence type="ECO:0000259" key="2">
    <source>
        <dbReference type="Pfam" id="PF12850"/>
    </source>
</evidence>
<sequence length="242" mass="26771">MRVAVLSDIHGNLPALEAVLLDIERQRVDWVVNLGDLCSGPLWPCETADRLIAFGWPTIRGNHERQLIETPLDRMEASDRYAAATMRQDQLDWMAALPATLKLDELLLVHGSPRSDVECLLETVTAAGMRTATAGEVGERLGDAAAPLTLCGHTHLQRTWTLGDGRMIVNPGSVGLPAYRDDRPFPHSADSGSPHARYAILTRGSEWRVEFRRVEYDWESAALQAEANNRADWARALRTGLA</sequence>
<dbReference type="SUPFAM" id="SSF56300">
    <property type="entry name" value="Metallo-dependent phosphatases"/>
    <property type="match status" value="1"/>
</dbReference>
<protein>
    <submittedName>
        <fullName evidence="3">YfcE family phosphodiesterase</fullName>
    </submittedName>
</protein>
<evidence type="ECO:0000256" key="1">
    <source>
        <dbReference type="ARBA" id="ARBA00008950"/>
    </source>
</evidence>
<dbReference type="GO" id="GO:0016791">
    <property type="term" value="F:phosphatase activity"/>
    <property type="evidence" value="ECO:0007669"/>
    <property type="project" value="TreeGrafter"/>
</dbReference>
<organism evidence="3 4">
    <name type="scientific">Sphingomonas bacterium</name>
    <dbReference type="NCBI Taxonomy" id="1895847"/>
    <lineage>
        <taxon>Bacteria</taxon>
        <taxon>Pseudomonadati</taxon>
        <taxon>Pseudomonadota</taxon>
        <taxon>Alphaproteobacteria</taxon>
        <taxon>Sphingomonadales</taxon>
        <taxon>Sphingomonadaceae</taxon>
        <taxon>Sphingomonas</taxon>
    </lineage>
</organism>
<dbReference type="PIRSF" id="PIRSF000883">
    <property type="entry name" value="Pesterase_MJ0912"/>
    <property type="match status" value="1"/>
</dbReference>
<comment type="similarity">
    <text evidence="1">Belongs to the metallophosphoesterase superfamily. YfcE family.</text>
</comment>
<gene>
    <name evidence="3" type="ORF">DEP91_00410</name>
</gene>
<dbReference type="PANTHER" id="PTHR42850">
    <property type="entry name" value="METALLOPHOSPHOESTERASE"/>
    <property type="match status" value="1"/>
</dbReference>
<dbReference type="GO" id="GO:0005737">
    <property type="term" value="C:cytoplasm"/>
    <property type="evidence" value="ECO:0007669"/>
    <property type="project" value="TreeGrafter"/>
</dbReference>
<dbReference type="InterPro" id="IPR050126">
    <property type="entry name" value="Ap4A_hydrolase"/>
</dbReference>